<feature type="region of interest" description="Disordered" evidence="1">
    <location>
        <begin position="21"/>
        <end position="67"/>
    </location>
</feature>
<comment type="caution">
    <text evidence="3">The sequence shown here is derived from an EMBL/GenBank/DDBJ whole genome shotgun (WGS) entry which is preliminary data.</text>
</comment>
<dbReference type="RefSeq" id="WP_185992248.1">
    <property type="nucleotide sequence ID" value="NZ_JACCAE010000001.1"/>
</dbReference>
<sequence length="124" mass="12561">MRFGRGAGLLVATALAMSGLSACGDESGPTPPATTASPIDKGTDSPSETSGPSDGASGGSADDVPAAAQAKTKVGAMAYTKFWFEQSARATHSAIFLGWKLTPTSAVRPARAFLTWLAKTLTKA</sequence>
<name>A0A852VRB9_9MICO</name>
<keyword evidence="4" id="KW-1185">Reference proteome</keyword>
<evidence type="ECO:0000256" key="1">
    <source>
        <dbReference type="SAM" id="MobiDB-lite"/>
    </source>
</evidence>
<dbReference type="Proteomes" id="UP000554054">
    <property type="component" value="Unassembled WGS sequence"/>
</dbReference>
<organism evidence="3 4">
    <name type="scientific">Janibacter cremeus</name>
    <dbReference type="NCBI Taxonomy" id="1285192"/>
    <lineage>
        <taxon>Bacteria</taxon>
        <taxon>Bacillati</taxon>
        <taxon>Actinomycetota</taxon>
        <taxon>Actinomycetes</taxon>
        <taxon>Micrococcales</taxon>
        <taxon>Intrasporangiaceae</taxon>
        <taxon>Janibacter</taxon>
    </lineage>
</organism>
<feature type="chain" id="PRO_5032398897" description="Lipoprotein" evidence="2">
    <location>
        <begin position="25"/>
        <end position="124"/>
    </location>
</feature>
<evidence type="ECO:0000256" key="2">
    <source>
        <dbReference type="SAM" id="SignalP"/>
    </source>
</evidence>
<reference evidence="3 4" key="1">
    <citation type="submission" date="2020-07" db="EMBL/GenBank/DDBJ databases">
        <title>Sequencing the genomes of 1000 actinobacteria strains.</title>
        <authorList>
            <person name="Klenk H.-P."/>
        </authorList>
    </citation>
    <scope>NUCLEOTIDE SEQUENCE [LARGE SCALE GENOMIC DNA]</scope>
    <source>
        <strain evidence="3 4">DSM 26154</strain>
    </source>
</reference>
<feature type="compositionally biased region" description="Low complexity" evidence="1">
    <location>
        <begin position="50"/>
        <end position="67"/>
    </location>
</feature>
<evidence type="ECO:0000313" key="3">
    <source>
        <dbReference type="EMBL" id="NYF99567.1"/>
    </source>
</evidence>
<proteinExistence type="predicted"/>
<protein>
    <recommendedName>
        <fullName evidence="5">Lipoprotein</fullName>
    </recommendedName>
</protein>
<dbReference type="EMBL" id="JACCAE010000001">
    <property type="protein sequence ID" value="NYF99567.1"/>
    <property type="molecule type" value="Genomic_DNA"/>
</dbReference>
<dbReference type="AlphaFoldDB" id="A0A852VRB9"/>
<accession>A0A852VRB9</accession>
<evidence type="ECO:0000313" key="4">
    <source>
        <dbReference type="Proteomes" id="UP000554054"/>
    </source>
</evidence>
<keyword evidence="2" id="KW-0732">Signal</keyword>
<evidence type="ECO:0008006" key="5">
    <source>
        <dbReference type="Google" id="ProtNLM"/>
    </source>
</evidence>
<feature type="signal peptide" evidence="2">
    <location>
        <begin position="1"/>
        <end position="24"/>
    </location>
</feature>
<dbReference type="PROSITE" id="PS51257">
    <property type="entry name" value="PROKAR_LIPOPROTEIN"/>
    <property type="match status" value="1"/>
</dbReference>
<gene>
    <name evidence="3" type="ORF">BJY20_002959</name>
</gene>